<feature type="compositionally biased region" description="Basic and acidic residues" evidence="3">
    <location>
        <begin position="1"/>
        <end position="12"/>
    </location>
</feature>
<evidence type="ECO:0000313" key="5">
    <source>
        <dbReference type="Ensembl" id="ENSACUP00000010207.1"/>
    </source>
</evidence>
<dbReference type="InterPro" id="IPR041588">
    <property type="entry name" value="Integrase_H2C2"/>
</dbReference>
<dbReference type="Gene3D" id="1.10.340.70">
    <property type="match status" value="1"/>
</dbReference>
<dbReference type="Pfam" id="PF17919">
    <property type="entry name" value="RT_RNaseH_2"/>
    <property type="match status" value="1"/>
</dbReference>
<dbReference type="Gene3D" id="3.30.420.10">
    <property type="entry name" value="Ribonuclease H-like superfamily/Ribonuclease H"/>
    <property type="match status" value="1"/>
</dbReference>
<evidence type="ECO:0000313" key="6">
    <source>
        <dbReference type="Proteomes" id="UP000472269"/>
    </source>
</evidence>
<dbReference type="InterPro" id="IPR000477">
    <property type="entry name" value="RT_dom"/>
</dbReference>
<dbReference type="PROSITE" id="PS50878">
    <property type="entry name" value="RT_POL"/>
    <property type="match status" value="1"/>
</dbReference>
<dbReference type="SUPFAM" id="SSF53098">
    <property type="entry name" value="Ribonuclease H-like"/>
    <property type="match status" value="1"/>
</dbReference>
<dbReference type="InterPro" id="IPR043502">
    <property type="entry name" value="DNA/RNA_pol_sf"/>
</dbReference>
<name>A0A663MEJ6_ATHCN</name>
<dbReference type="InterPro" id="IPR051320">
    <property type="entry name" value="Viral_Replic_Matur_Polypro"/>
</dbReference>
<dbReference type="PANTHER" id="PTHR33064:SF29">
    <property type="entry name" value="PEPTIDASE A2 DOMAIN-CONTAINING PROTEIN-RELATED"/>
    <property type="match status" value="1"/>
</dbReference>
<dbReference type="OMA" id="MPHSPWK"/>
<dbReference type="Gene3D" id="3.30.70.270">
    <property type="match status" value="2"/>
</dbReference>
<dbReference type="SUPFAM" id="SSF56672">
    <property type="entry name" value="DNA/RNA polymerases"/>
    <property type="match status" value="1"/>
</dbReference>
<evidence type="ECO:0000256" key="3">
    <source>
        <dbReference type="SAM" id="MobiDB-lite"/>
    </source>
</evidence>
<dbReference type="InterPro" id="IPR043128">
    <property type="entry name" value="Rev_trsase/Diguanyl_cyclase"/>
</dbReference>
<dbReference type="GO" id="GO:0004523">
    <property type="term" value="F:RNA-DNA hybrid ribonuclease activity"/>
    <property type="evidence" value="ECO:0007669"/>
    <property type="project" value="UniProtKB-EC"/>
</dbReference>
<accession>A0A663MEJ6</accession>
<dbReference type="EC" id="3.1.26.4" evidence="2"/>
<dbReference type="PANTHER" id="PTHR33064">
    <property type="entry name" value="POL PROTEIN"/>
    <property type="match status" value="1"/>
</dbReference>
<dbReference type="GO" id="GO:0006259">
    <property type="term" value="P:DNA metabolic process"/>
    <property type="evidence" value="ECO:0007669"/>
    <property type="project" value="UniProtKB-ARBA"/>
</dbReference>
<organism evidence="5 6">
    <name type="scientific">Athene cunicularia</name>
    <name type="common">Burrowing owl</name>
    <name type="synonym">Speotyto cunicularia</name>
    <dbReference type="NCBI Taxonomy" id="194338"/>
    <lineage>
        <taxon>Eukaryota</taxon>
        <taxon>Metazoa</taxon>
        <taxon>Chordata</taxon>
        <taxon>Craniata</taxon>
        <taxon>Vertebrata</taxon>
        <taxon>Euteleostomi</taxon>
        <taxon>Archelosauria</taxon>
        <taxon>Archosauria</taxon>
        <taxon>Dinosauria</taxon>
        <taxon>Saurischia</taxon>
        <taxon>Theropoda</taxon>
        <taxon>Coelurosauria</taxon>
        <taxon>Aves</taxon>
        <taxon>Neognathae</taxon>
        <taxon>Neoaves</taxon>
        <taxon>Telluraves</taxon>
        <taxon>Strigiformes</taxon>
        <taxon>Strigidae</taxon>
        <taxon>Athene</taxon>
    </lineage>
</organism>
<feature type="region of interest" description="Disordered" evidence="3">
    <location>
        <begin position="150"/>
        <end position="175"/>
    </location>
</feature>
<feature type="region of interest" description="Disordered" evidence="3">
    <location>
        <begin position="189"/>
        <end position="211"/>
    </location>
</feature>
<evidence type="ECO:0000256" key="2">
    <source>
        <dbReference type="ARBA" id="ARBA00012180"/>
    </source>
</evidence>
<proteinExistence type="inferred from homology"/>
<dbReference type="InterPro" id="IPR036397">
    <property type="entry name" value="RNaseH_sf"/>
</dbReference>
<keyword evidence="6" id="KW-1185">Reference proteome</keyword>
<reference evidence="5" key="1">
    <citation type="submission" date="2025-08" db="UniProtKB">
        <authorList>
            <consortium name="Ensembl"/>
        </authorList>
    </citation>
    <scope>IDENTIFICATION</scope>
</reference>
<dbReference type="InterPro" id="IPR012337">
    <property type="entry name" value="RNaseH-like_sf"/>
</dbReference>
<dbReference type="Ensembl" id="ENSACUT00000010897.1">
    <property type="protein sequence ID" value="ENSACUP00000010207.1"/>
    <property type="gene ID" value="ENSACUG00000006913.1"/>
</dbReference>
<sequence>MASFWNRKDKQKGGFPPPPASQEAGLGTHIQENGSKPWVEDAVSVEEEESARFCGIQRPRKGWQLSRPMRFFWQMTRLKDRSKQPQASQGAEESWRGAGMQAQAAERCTELELRLPEEPGTCQNAAQGAEGQQEEQVTRVTAFKVHSVISHHGGDGWDEPIVGNGDEEGRSTGSAQSVGLWVEDKDAATVPQGDGQDFNPPSAEGRAGEEQRRQVWEKLHRLGEDMARWEGSSTRDLAGRLVEVILQTKTEMYPPETGNEGDWWEQGEARARVRVPIQVGAVWVTHADATTANLRNLVTYQHVSSNGTVYENDEHLPAMPELFGNEQLWEDSEEDDDDEEEEEGFPQFIGLLCQNRGEEVSNDEWWREEFPDVWAQHYLDCGLVSGEVEVSGPLPPFQQQGRLSKEKEDVVADALPVLLASGVLVEGSSASNVPLEPTRKRDGRTWRLTLNCKALNKVTPLVEAQVLPDKINLISTLSPKSRYFSVVDLSNSAFAIPLTTSSRAKFAFTFRNRQYLFTRLPQGFHSTNFILQQRVSEMLSQLPSEDEPWVISYVDDILIAGRNQNETKARTRRVLKLIQKTGFKAKFEKAQLVRPKVDYLGLTIGAKGRGIQALKLESVLRAPSPQTVRGLRSLLGKFVSLQDHIPNYWELAQPLHRLTTKQRGWQWGPEQERALDRLKQAVVAVPFLRFPDKSQPFVIRLMPGKEAIGAALLQEDEEGQLVPVRHKSRNMKDHEASYVPEEKGCLAAVWAVQAFESLTGTAPIVIQLPHSPCKYLLRGEVLGSREPNQWTLLLVNEGEMAKAPQPQPSRTPVLAAPHLQLLPSHVSKANVWFTASEKTRCVGFAAANLEEQWLLGALEGGSVPGAELAALKKLLYHHHSSSPLYWYTGCWSLVETLQVRQHESEWGQRVSPCKGLWASILQWVHTNPGVLHVRHVGGDSREMEWKQKVSRRAKAMSGRAVGSQPIWEPSKREKQEIIAWCHSWSHEGAEGTLARVRRVASWEGDSWQVAHWVQNCLNCATGREGAGRVLPQREGGPWAQLQLGYISGLPETQEGLRSLLVVEDKFSGWVEAFPLGKEMVDAAATMLFSQIFGRYGTPHTIRLPHVPPFLRDAVAMAAFGLEPPWDIPQPGQATPATAALQRLAWGAGKSWATMLPLLLAGIRSIRAKGAALRPYQIIFGFPLEMRWGSVSPNDNVLPWLSRLEEDGDGYKHRTKAMLQGDCPEEDVPGL</sequence>
<feature type="region of interest" description="Disordered" evidence="3">
    <location>
        <begin position="1"/>
        <end position="36"/>
    </location>
</feature>
<dbReference type="Pfam" id="PF17921">
    <property type="entry name" value="Integrase_H2C2"/>
    <property type="match status" value="1"/>
</dbReference>
<comment type="similarity">
    <text evidence="1">Belongs to the beta type-B retroviral polymerase family. HERV class-II K(HML-2) pol subfamily.</text>
</comment>
<dbReference type="GO" id="GO:0003676">
    <property type="term" value="F:nucleic acid binding"/>
    <property type="evidence" value="ECO:0007669"/>
    <property type="project" value="InterPro"/>
</dbReference>
<dbReference type="AlphaFoldDB" id="A0A663MEJ6"/>
<protein>
    <recommendedName>
        <fullName evidence="2">ribonuclease H</fullName>
        <ecNumber evidence="2">3.1.26.4</ecNumber>
    </recommendedName>
</protein>
<dbReference type="InterPro" id="IPR041577">
    <property type="entry name" value="RT_RNaseH_2"/>
</dbReference>
<evidence type="ECO:0000256" key="1">
    <source>
        <dbReference type="ARBA" id="ARBA00010879"/>
    </source>
</evidence>
<feature type="domain" description="Reverse transcriptase" evidence="4">
    <location>
        <begin position="417"/>
        <end position="604"/>
    </location>
</feature>
<dbReference type="Proteomes" id="UP000472269">
    <property type="component" value="Unplaced"/>
</dbReference>
<dbReference type="Gene3D" id="3.10.10.10">
    <property type="entry name" value="HIV Type 1 Reverse Transcriptase, subunit A, domain 1"/>
    <property type="match status" value="1"/>
</dbReference>
<feature type="region of interest" description="Disordered" evidence="3">
    <location>
        <begin position="79"/>
        <end position="99"/>
    </location>
</feature>
<dbReference type="Pfam" id="PF00078">
    <property type="entry name" value="RVT_1"/>
    <property type="match status" value="1"/>
</dbReference>
<reference evidence="5" key="2">
    <citation type="submission" date="2025-09" db="UniProtKB">
        <authorList>
            <consortium name="Ensembl"/>
        </authorList>
    </citation>
    <scope>IDENTIFICATION</scope>
</reference>
<evidence type="ECO:0000259" key="4">
    <source>
        <dbReference type="PROSITE" id="PS50878"/>
    </source>
</evidence>